<protein>
    <recommendedName>
        <fullName evidence="3">Glutamate--cysteine ligase</fullName>
    </recommendedName>
</protein>
<dbReference type="Proteomes" id="UP001148125">
    <property type="component" value="Unassembled WGS sequence"/>
</dbReference>
<evidence type="ECO:0008006" key="3">
    <source>
        <dbReference type="Google" id="ProtNLM"/>
    </source>
</evidence>
<organism evidence="1 2">
    <name type="scientific">Alkalihalobacterium chitinilyticum</name>
    <dbReference type="NCBI Taxonomy" id="2980103"/>
    <lineage>
        <taxon>Bacteria</taxon>
        <taxon>Bacillati</taxon>
        <taxon>Bacillota</taxon>
        <taxon>Bacilli</taxon>
        <taxon>Bacillales</taxon>
        <taxon>Bacillaceae</taxon>
        <taxon>Alkalihalobacterium</taxon>
    </lineage>
</organism>
<reference evidence="1" key="1">
    <citation type="submission" date="2024-05" db="EMBL/GenBank/DDBJ databases">
        <title>Alkalihalobacillus sp. strain MEB203 novel alkaliphilic bacterium from Lonar Lake, India.</title>
        <authorList>
            <person name="Joshi A."/>
            <person name="Thite S."/>
            <person name="Mengade P."/>
        </authorList>
    </citation>
    <scope>NUCLEOTIDE SEQUENCE</scope>
    <source>
        <strain evidence="1">MEB 203</strain>
    </source>
</reference>
<gene>
    <name evidence="1" type="ORF">N7Z68_17200</name>
</gene>
<evidence type="ECO:0000313" key="1">
    <source>
        <dbReference type="EMBL" id="MDE5415101.1"/>
    </source>
</evidence>
<proteinExistence type="predicted"/>
<name>A0ABT5VI19_9BACI</name>
<sequence>MVEENNPSDTQKHNSSTLQFFSNLIDYAGLFPPAKLPLEQSIQNYAAYQKDKDAWMLGHFIIPAGRLDELDPYLSLFSKNNPLPVSAIGQKTVNSEQCLKQLASELKSIHSFHDKHWEVAQVQVLELPLPPVIPNRQLLDKISSLIENHQLQLFCEVTVPLNDEQWPQKMILTLNEIAIHNNKGGLRIGLKLRTGGVTANAFPTPHQVATVMHACAERDIPQKFTAGLHHPIRMYRDEVNTYMHGFLNIFTAGMLARTNAWSVDALAEVIADEDASHFTFTEEGARWQEYLVQVPDVNYLRQYALCSYGSCSFDEPRDDLKTFNIL</sequence>
<keyword evidence="2" id="KW-1185">Reference proteome</keyword>
<evidence type="ECO:0000313" key="2">
    <source>
        <dbReference type="Proteomes" id="UP001148125"/>
    </source>
</evidence>
<accession>A0ABT5VI19</accession>
<dbReference type="EMBL" id="JAOTPO010000013">
    <property type="protein sequence ID" value="MDE5415101.1"/>
    <property type="molecule type" value="Genomic_DNA"/>
</dbReference>
<dbReference type="RefSeq" id="WP_275119709.1">
    <property type="nucleotide sequence ID" value="NZ_JAOTPO010000013.1"/>
</dbReference>
<comment type="caution">
    <text evidence="1">The sequence shown here is derived from an EMBL/GenBank/DDBJ whole genome shotgun (WGS) entry which is preliminary data.</text>
</comment>